<feature type="region of interest" description="Disordered" evidence="1">
    <location>
        <begin position="224"/>
        <end position="250"/>
    </location>
</feature>
<proteinExistence type="predicted"/>
<accession>A0A9P0BJB1</accession>
<evidence type="ECO:0000313" key="2">
    <source>
        <dbReference type="EMBL" id="CAH0563123.1"/>
    </source>
</evidence>
<feature type="compositionally biased region" description="Basic and acidic residues" evidence="1">
    <location>
        <begin position="235"/>
        <end position="250"/>
    </location>
</feature>
<sequence length="946" mass="109485">MKFFKTKSYAKWNFTGGADSDEFSEKSSTESDEYEIGDFKENEEPWIDFKKWKEKKTWNLRKRQESKLAQDHEPNFSDDQAIPPTEFEDSSISWEPDKNEDSDTSSELQSCVSKEIQPTPTIQYKGSVNNMEINICQSSFKNVTKEKSIKKRSLNALPEITYPLSQHESLFVQQNDNESFRDLGLNLTCETQNSVPVRNEINTYESSKIKILQNIVLPPSNKSIDQNKKALSVPTKEETNVSDKKEATTKTERKNLNIHTFGVIGVTKSTVEISHRKSRIWDKRDRCIYCDRDFTNFSRHLFRNHKEEESVRKIMQLPKGDQKRRQMINLLRKEGNLSLVDENKIRPVQRATTRYERSGEISEEAQEFLPCPYCKGIYRLKSLRKHSKTCLYNPKNDERCNVASLGQNLLVFKASRKPFLDTLRLKTEVFSKMHADRASFNGKNDPVICQYAEDYLRKHKTPHIQHAVSNKVRELGRLLIALQDVYDIKSMLEAMNTKHYDKVVHAAHIISGYDPTSKTFKAPSLAMHLKTILLAASLAAKTLLLKQNPVLPVLDYTEALKPVKQFRLLVDERWKFDMGSLALKDLNEKHGKQIQKLPITSDVIKFREYAVTRVGDVQYIKVDSYTQITTGVNQEECLNALSEQEKLLSKHFKRIITIGKGSKSILFPTNVQKYVDALLFGRENNQLVPKENPFLFALIGSKDKWIDGSSVLRKYALSSGATHSKTLTSSRLRKQIATVLQVINLNETEKEQVASFMGHTKKTHEEFYRLPQDVYQTAKIAKLLLMMDKGEGAEFQGKTLEEIDIQLENLEKKRPLNEDSDEKSYSEECELHIVTIKHLDAILNPFKKFNKEQNVEIPGDENKEVGGGSKSKKKKIQEKEKKEKQRGTWNSKQKSVMMEYFKKNIKNKITPKNNECDAFQNKYRDMFQDKTWLQIKVFIYNVLRKQ</sequence>
<reference evidence="2" key="1">
    <citation type="submission" date="2021-12" db="EMBL/GenBank/DDBJ databases">
        <authorList>
            <person name="King R."/>
        </authorList>
    </citation>
    <scope>NUCLEOTIDE SEQUENCE</scope>
</reference>
<evidence type="ECO:0000313" key="3">
    <source>
        <dbReference type="Proteomes" id="UP001154078"/>
    </source>
</evidence>
<feature type="compositionally biased region" description="Basic and acidic residues" evidence="1">
    <location>
        <begin position="64"/>
        <end position="75"/>
    </location>
</feature>
<keyword evidence="3" id="KW-1185">Reference proteome</keyword>
<feature type="region of interest" description="Disordered" evidence="1">
    <location>
        <begin position="64"/>
        <end position="115"/>
    </location>
</feature>
<dbReference type="PANTHER" id="PTHR33480">
    <property type="entry name" value="SET DOMAIN-CONTAINING PROTEIN-RELATED"/>
    <property type="match status" value="1"/>
</dbReference>
<feature type="region of interest" description="Disordered" evidence="1">
    <location>
        <begin position="17"/>
        <end position="39"/>
    </location>
</feature>
<dbReference type="AlphaFoldDB" id="A0A9P0BJB1"/>
<protein>
    <submittedName>
        <fullName evidence="2">Uncharacterized protein</fullName>
    </submittedName>
</protein>
<feature type="compositionally biased region" description="Basic and acidic residues" evidence="1">
    <location>
        <begin position="877"/>
        <end position="886"/>
    </location>
</feature>
<evidence type="ECO:0000256" key="1">
    <source>
        <dbReference type="SAM" id="MobiDB-lite"/>
    </source>
</evidence>
<organism evidence="2 3">
    <name type="scientific">Brassicogethes aeneus</name>
    <name type="common">Rape pollen beetle</name>
    <name type="synonym">Meligethes aeneus</name>
    <dbReference type="NCBI Taxonomy" id="1431903"/>
    <lineage>
        <taxon>Eukaryota</taxon>
        <taxon>Metazoa</taxon>
        <taxon>Ecdysozoa</taxon>
        <taxon>Arthropoda</taxon>
        <taxon>Hexapoda</taxon>
        <taxon>Insecta</taxon>
        <taxon>Pterygota</taxon>
        <taxon>Neoptera</taxon>
        <taxon>Endopterygota</taxon>
        <taxon>Coleoptera</taxon>
        <taxon>Polyphaga</taxon>
        <taxon>Cucujiformia</taxon>
        <taxon>Nitidulidae</taxon>
        <taxon>Meligethinae</taxon>
        <taxon>Brassicogethes</taxon>
    </lineage>
</organism>
<dbReference type="EMBL" id="OV121139">
    <property type="protein sequence ID" value="CAH0563123.1"/>
    <property type="molecule type" value="Genomic_DNA"/>
</dbReference>
<gene>
    <name evidence="2" type="ORF">MELIAE_LOCUS12108</name>
</gene>
<feature type="region of interest" description="Disordered" evidence="1">
    <location>
        <begin position="858"/>
        <end position="890"/>
    </location>
</feature>
<name>A0A9P0BJB1_BRAAE</name>
<dbReference type="Proteomes" id="UP001154078">
    <property type="component" value="Chromosome 8"/>
</dbReference>
<dbReference type="OrthoDB" id="6764596at2759"/>
<dbReference type="PANTHER" id="PTHR33480:SF1">
    <property type="entry name" value="TYR RECOMBINASE DOMAIN-CONTAINING PROTEIN"/>
    <property type="match status" value="1"/>
</dbReference>
<feature type="compositionally biased region" description="Polar residues" evidence="1">
    <location>
        <begin position="105"/>
        <end position="115"/>
    </location>
</feature>